<reference evidence="8 9" key="1">
    <citation type="submission" date="2018-05" db="EMBL/GenBank/DDBJ databases">
        <title>complete genome sequence of Aquabacterium olei NBRC 110486.</title>
        <authorList>
            <person name="Tang B."/>
            <person name="Chang J."/>
            <person name="Zhang L."/>
            <person name="Yang H."/>
        </authorList>
    </citation>
    <scope>NUCLEOTIDE SEQUENCE [LARGE SCALE GENOMIC DNA]</scope>
    <source>
        <strain evidence="8 9">NBRC 110486</strain>
    </source>
</reference>
<keyword evidence="9" id="KW-1185">Reference proteome</keyword>
<dbReference type="GO" id="GO:0004888">
    <property type="term" value="F:transmembrane signaling receptor activity"/>
    <property type="evidence" value="ECO:0007669"/>
    <property type="project" value="InterPro"/>
</dbReference>
<dbReference type="PROSITE" id="PS50111">
    <property type="entry name" value="CHEMOTAXIS_TRANSDUC_2"/>
    <property type="match status" value="1"/>
</dbReference>
<accession>A0A2U8FUX7</accession>
<gene>
    <name evidence="8" type="ORF">DEH84_16385</name>
</gene>
<feature type="domain" description="Methyl-accepting transducer" evidence="6">
    <location>
        <begin position="267"/>
        <end position="496"/>
    </location>
</feature>
<evidence type="ECO:0000256" key="5">
    <source>
        <dbReference type="SAM" id="Phobius"/>
    </source>
</evidence>
<keyword evidence="4" id="KW-0807">Transducer</keyword>
<sequence>MLNALSIRARLIALGLLAVGALILVGSLGALSVSHLRNQFGAFAEHEFITQGRLTTLRMAMGDIRRYEKDVLLSIDEVDKAQQYQAKWTKAVHATQAVLQQLQAGGQCADCPKIAAHLKDYETAAAEVIQRTINGQIVTAPDANQQMGPAKKAMYDADPLLDALASRVQKAAEDRTADVRQIATTQLTLTAGLALLVLGVLVPALWMTVRSILQPLEQAIDIAHRVADGDLSQRIAVQGSREVAALLRALSSMQASLRALVADVQQAAEAIDTASAEVAQGSLDLSQRSEQAAADLQETASAVAQLTEAVGDSERTASEVAGLAQQSAQAAHKGGEIVFSVVDSMSHIAKGSTQIAQITGVIDAIAFQTNLLALNAAVEAARAGEQGRGFAVVAAEVRQLAQRSAEAAREINQLVRSATQQVDNGGQLARDAGAEMKSIIDTIDRVSNMMSAMNQRLTEQAHGLSQLNRAVGDLDSLTQQNAALVEESAASAASLREQATGLLRTTGHFRVQAA</sequence>
<dbReference type="Gene3D" id="1.10.287.950">
    <property type="entry name" value="Methyl-accepting chemotaxis protein"/>
    <property type="match status" value="1"/>
</dbReference>
<dbReference type="GO" id="GO:0007165">
    <property type="term" value="P:signal transduction"/>
    <property type="evidence" value="ECO:0007669"/>
    <property type="project" value="UniProtKB-KW"/>
</dbReference>
<dbReference type="OrthoDB" id="8790700at2"/>
<comment type="similarity">
    <text evidence="3">Belongs to the methyl-accepting chemotaxis (MCP) protein family.</text>
</comment>
<proteinExistence type="inferred from homology"/>
<dbReference type="SMART" id="SM00283">
    <property type="entry name" value="MA"/>
    <property type="match status" value="1"/>
</dbReference>
<keyword evidence="2" id="KW-0488">Methylation</keyword>
<dbReference type="PANTHER" id="PTHR43531:SF14">
    <property type="entry name" value="METHYL-ACCEPTING CHEMOTAXIS PROTEIN I-RELATED"/>
    <property type="match status" value="1"/>
</dbReference>
<dbReference type="InterPro" id="IPR003660">
    <property type="entry name" value="HAMP_dom"/>
</dbReference>
<feature type="transmembrane region" description="Helical" evidence="5">
    <location>
        <begin position="187"/>
        <end position="206"/>
    </location>
</feature>
<comment type="subcellular location">
    <subcellularLocation>
        <location evidence="1">Membrane</location>
    </subcellularLocation>
</comment>
<dbReference type="KEGG" id="aon:DEH84_16385"/>
<evidence type="ECO:0000256" key="1">
    <source>
        <dbReference type="ARBA" id="ARBA00004370"/>
    </source>
</evidence>
<dbReference type="RefSeq" id="WP_109037872.1">
    <property type="nucleotide sequence ID" value="NZ_CP029210.1"/>
</dbReference>
<evidence type="ECO:0000256" key="3">
    <source>
        <dbReference type="ARBA" id="ARBA00029447"/>
    </source>
</evidence>
<dbReference type="SUPFAM" id="SSF58104">
    <property type="entry name" value="Methyl-accepting chemotaxis protein (MCP) signaling domain"/>
    <property type="match status" value="1"/>
</dbReference>
<organism evidence="8 9">
    <name type="scientific">Aquabacterium olei</name>
    <dbReference type="NCBI Taxonomy" id="1296669"/>
    <lineage>
        <taxon>Bacteria</taxon>
        <taxon>Pseudomonadati</taxon>
        <taxon>Pseudomonadota</taxon>
        <taxon>Betaproteobacteria</taxon>
        <taxon>Burkholderiales</taxon>
        <taxon>Aquabacterium</taxon>
    </lineage>
</organism>
<evidence type="ECO:0000313" key="8">
    <source>
        <dbReference type="EMBL" id="AWI54820.1"/>
    </source>
</evidence>
<dbReference type="GO" id="GO:0006935">
    <property type="term" value="P:chemotaxis"/>
    <property type="evidence" value="ECO:0007669"/>
    <property type="project" value="InterPro"/>
</dbReference>
<dbReference type="InterPro" id="IPR004089">
    <property type="entry name" value="MCPsignal_dom"/>
</dbReference>
<dbReference type="PRINTS" id="PR00260">
    <property type="entry name" value="CHEMTRNSDUCR"/>
</dbReference>
<evidence type="ECO:0000259" key="6">
    <source>
        <dbReference type="PROSITE" id="PS50111"/>
    </source>
</evidence>
<keyword evidence="5" id="KW-0472">Membrane</keyword>
<evidence type="ECO:0000259" key="7">
    <source>
        <dbReference type="PROSITE" id="PS50885"/>
    </source>
</evidence>
<dbReference type="GO" id="GO:0005886">
    <property type="term" value="C:plasma membrane"/>
    <property type="evidence" value="ECO:0007669"/>
    <property type="project" value="TreeGrafter"/>
</dbReference>
<dbReference type="PANTHER" id="PTHR43531">
    <property type="entry name" value="PROTEIN ICFG"/>
    <property type="match status" value="1"/>
</dbReference>
<dbReference type="InterPro" id="IPR004090">
    <property type="entry name" value="Chemotax_Me-accpt_rcpt"/>
</dbReference>
<evidence type="ECO:0000313" key="9">
    <source>
        <dbReference type="Proteomes" id="UP000244892"/>
    </source>
</evidence>
<evidence type="ECO:0000256" key="4">
    <source>
        <dbReference type="PROSITE-ProRule" id="PRU00284"/>
    </source>
</evidence>
<keyword evidence="5" id="KW-1133">Transmembrane helix</keyword>
<dbReference type="Proteomes" id="UP000244892">
    <property type="component" value="Chromosome"/>
</dbReference>
<dbReference type="InterPro" id="IPR051310">
    <property type="entry name" value="MCP_chemotaxis"/>
</dbReference>
<evidence type="ECO:0000256" key="2">
    <source>
        <dbReference type="ARBA" id="ARBA00022481"/>
    </source>
</evidence>
<dbReference type="Pfam" id="PF00672">
    <property type="entry name" value="HAMP"/>
    <property type="match status" value="1"/>
</dbReference>
<dbReference type="FunFam" id="1.10.287.950:FF:000001">
    <property type="entry name" value="Methyl-accepting chemotaxis sensory transducer"/>
    <property type="match status" value="1"/>
</dbReference>
<dbReference type="EMBL" id="CP029210">
    <property type="protein sequence ID" value="AWI54820.1"/>
    <property type="molecule type" value="Genomic_DNA"/>
</dbReference>
<protein>
    <recommendedName>
        <fullName evidence="10">Methyl-accepting chemotaxis protein</fullName>
    </recommendedName>
</protein>
<dbReference type="CDD" id="cd06225">
    <property type="entry name" value="HAMP"/>
    <property type="match status" value="1"/>
</dbReference>
<dbReference type="SMART" id="SM00304">
    <property type="entry name" value="HAMP"/>
    <property type="match status" value="1"/>
</dbReference>
<evidence type="ECO:0008006" key="10">
    <source>
        <dbReference type="Google" id="ProtNLM"/>
    </source>
</evidence>
<dbReference type="Pfam" id="PF00015">
    <property type="entry name" value="MCPsignal"/>
    <property type="match status" value="1"/>
</dbReference>
<feature type="domain" description="HAMP" evidence="7">
    <location>
        <begin position="210"/>
        <end position="262"/>
    </location>
</feature>
<keyword evidence="5" id="KW-0812">Transmembrane</keyword>
<dbReference type="AlphaFoldDB" id="A0A2U8FUX7"/>
<name>A0A2U8FUX7_9BURK</name>
<dbReference type="PROSITE" id="PS50885">
    <property type="entry name" value="HAMP"/>
    <property type="match status" value="1"/>
</dbReference>